<reference evidence="5" key="1">
    <citation type="journal article" date="2023" name="Nat. Commun.">
        <title>Diploid and tetraploid genomes of Acorus and the evolution of monocots.</title>
        <authorList>
            <person name="Ma L."/>
            <person name="Liu K.W."/>
            <person name="Li Z."/>
            <person name="Hsiao Y.Y."/>
            <person name="Qi Y."/>
            <person name="Fu T."/>
            <person name="Tang G.D."/>
            <person name="Zhang D."/>
            <person name="Sun W.H."/>
            <person name="Liu D.K."/>
            <person name="Li Y."/>
            <person name="Chen G.Z."/>
            <person name="Liu X.D."/>
            <person name="Liao X.Y."/>
            <person name="Jiang Y.T."/>
            <person name="Yu X."/>
            <person name="Hao Y."/>
            <person name="Huang J."/>
            <person name="Zhao X.W."/>
            <person name="Ke S."/>
            <person name="Chen Y.Y."/>
            <person name="Wu W.L."/>
            <person name="Hsu J.L."/>
            <person name="Lin Y.F."/>
            <person name="Huang M.D."/>
            <person name="Li C.Y."/>
            <person name="Huang L."/>
            <person name="Wang Z.W."/>
            <person name="Zhao X."/>
            <person name="Zhong W.Y."/>
            <person name="Peng D.H."/>
            <person name="Ahmad S."/>
            <person name="Lan S."/>
            <person name="Zhang J.S."/>
            <person name="Tsai W.C."/>
            <person name="Van de Peer Y."/>
            <person name="Liu Z.J."/>
        </authorList>
    </citation>
    <scope>NUCLEOTIDE SEQUENCE</scope>
    <source>
        <strain evidence="5">CP</strain>
    </source>
</reference>
<dbReference type="GO" id="GO:0004445">
    <property type="term" value="F:inositol-polyphosphate 5-phosphatase activity"/>
    <property type="evidence" value="ECO:0007669"/>
    <property type="project" value="InterPro"/>
</dbReference>
<feature type="domain" description="Inositol polyphosphate-related phosphatase" evidence="4">
    <location>
        <begin position="78"/>
        <end position="169"/>
    </location>
</feature>
<dbReference type="SUPFAM" id="SSF56219">
    <property type="entry name" value="DNase I-like"/>
    <property type="match status" value="1"/>
</dbReference>
<dbReference type="GO" id="GO:0034485">
    <property type="term" value="F:phosphatidylinositol-3,4,5-trisphosphate 5-phosphatase activity"/>
    <property type="evidence" value="ECO:0007669"/>
    <property type="project" value="TreeGrafter"/>
</dbReference>
<reference evidence="5" key="2">
    <citation type="submission" date="2023-06" db="EMBL/GenBank/DDBJ databases">
        <authorList>
            <person name="Ma L."/>
            <person name="Liu K.-W."/>
            <person name="Li Z."/>
            <person name="Hsiao Y.-Y."/>
            <person name="Qi Y."/>
            <person name="Fu T."/>
            <person name="Tang G."/>
            <person name="Zhang D."/>
            <person name="Sun W.-H."/>
            <person name="Liu D.-K."/>
            <person name="Li Y."/>
            <person name="Chen G.-Z."/>
            <person name="Liu X.-D."/>
            <person name="Liao X.-Y."/>
            <person name="Jiang Y.-T."/>
            <person name="Yu X."/>
            <person name="Hao Y."/>
            <person name="Huang J."/>
            <person name="Zhao X.-W."/>
            <person name="Ke S."/>
            <person name="Chen Y.-Y."/>
            <person name="Wu W.-L."/>
            <person name="Hsu J.-L."/>
            <person name="Lin Y.-F."/>
            <person name="Huang M.-D."/>
            <person name="Li C.-Y."/>
            <person name="Huang L."/>
            <person name="Wang Z.-W."/>
            <person name="Zhao X."/>
            <person name="Zhong W.-Y."/>
            <person name="Peng D.-H."/>
            <person name="Ahmad S."/>
            <person name="Lan S."/>
            <person name="Zhang J.-S."/>
            <person name="Tsai W.-C."/>
            <person name="Van De Peer Y."/>
            <person name="Liu Z.-J."/>
        </authorList>
    </citation>
    <scope>NUCLEOTIDE SEQUENCE</scope>
    <source>
        <strain evidence="5">CP</strain>
        <tissue evidence="5">Leaves</tissue>
    </source>
</reference>
<evidence type="ECO:0000259" key="4">
    <source>
        <dbReference type="Pfam" id="PF22669"/>
    </source>
</evidence>
<dbReference type="GO" id="GO:0046856">
    <property type="term" value="P:phosphatidylinositol dephosphorylation"/>
    <property type="evidence" value="ECO:0007669"/>
    <property type="project" value="InterPro"/>
</dbReference>
<evidence type="ECO:0000313" key="5">
    <source>
        <dbReference type="EMBL" id="KAK1285261.1"/>
    </source>
</evidence>
<keyword evidence="2" id="KW-0378">Hydrolase</keyword>
<dbReference type="PANTHER" id="PTHR45666">
    <property type="entry name" value="TYPE IV INOSITOL POLYPHOSPHATE 5-PHOSPHATASE 9"/>
    <property type="match status" value="1"/>
</dbReference>
<dbReference type="Proteomes" id="UP001180020">
    <property type="component" value="Unassembled WGS sequence"/>
</dbReference>
<sequence>MEKTSFFTPQDFLSQGGLKRTYCSMGNLQLLLPERHEESEDLDPLPEVMNKLLDEESDSPLEMSKESDEDRGDKEQADSRARYVRIVSKQMVGIHVSVWVCRRLRRHVNNLKVSPVGVGVMGWLGNKGSVSISMSLFQTWLCFVCSHLASGQKEGDHQKRNLNVHDINSVRISPLPWVLIIRRQFCPMIEYFGLVI</sequence>
<organism evidence="5 6">
    <name type="scientific">Acorus calamus</name>
    <name type="common">Sweet flag</name>
    <dbReference type="NCBI Taxonomy" id="4465"/>
    <lineage>
        <taxon>Eukaryota</taxon>
        <taxon>Viridiplantae</taxon>
        <taxon>Streptophyta</taxon>
        <taxon>Embryophyta</taxon>
        <taxon>Tracheophyta</taxon>
        <taxon>Spermatophyta</taxon>
        <taxon>Magnoliopsida</taxon>
        <taxon>Liliopsida</taxon>
        <taxon>Acoraceae</taxon>
        <taxon>Acorus</taxon>
    </lineage>
</organism>
<evidence type="ECO:0000256" key="3">
    <source>
        <dbReference type="SAM" id="MobiDB-lite"/>
    </source>
</evidence>
<dbReference type="GO" id="GO:0004439">
    <property type="term" value="F:phosphatidylinositol-4,5-bisphosphate 5-phosphatase activity"/>
    <property type="evidence" value="ECO:0007669"/>
    <property type="project" value="TreeGrafter"/>
</dbReference>
<comment type="similarity">
    <text evidence="1">Belongs to the inositol polyphosphate 5-phosphatase family.</text>
</comment>
<feature type="region of interest" description="Disordered" evidence="3">
    <location>
        <begin position="54"/>
        <end position="78"/>
    </location>
</feature>
<evidence type="ECO:0000256" key="2">
    <source>
        <dbReference type="ARBA" id="ARBA00022801"/>
    </source>
</evidence>
<accession>A0AAV9C8W1</accession>
<dbReference type="Pfam" id="PF22669">
    <property type="entry name" value="Exo_endo_phos2"/>
    <property type="match status" value="1"/>
</dbReference>
<dbReference type="AlphaFoldDB" id="A0AAV9C8W1"/>
<name>A0AAV9C8W1_ACOCL</name>
<dbReference type="PANTHER" id="PTHR45666:SF21">
    <property type="entry name" value="TYPE I INOSITOL POLYPHOSPHATE 5-PHOSPHATASE 2"/>
    <property type="match status" value="1"/>
</dbReference>
<keyword evidence="6" id="KW-1185">Reference proteome</keyword>
<evidence type="ECO:0000313" key="6">
    <source>
        <dbReference type="Proteomes" id="UP001180020"/>
    </source>
</evidence>
<dbReference type="EMBL" id="JAUJYO010000020">
    <property type="protein sequence ID" value="KAK1285261.1"/>
    <property type="molecule type" value="Genomic_DNA"/>
</dbReference>
<dbReference type="InterPro" id="IPR000300">
    <property type="entry name" value="IPPc"/>
</dbReference>
<gene>
    <name evidence="5" type="primary">IP5P2</name>
    <name evidence="5" type="ORF">QJS10_CPB20g01320</name>
</gene>
<dbReference type="InterPro" id="IPR036691">
    <property type="entry name" value="Endo/exonu/phosph_ase_sf"/>
</dbReference>
<protein>
    <submittedName>
        <fullName evidence="5">Type I inositol 1,4,5-trisphosphate 5-phosphatase 2</fullName>
    </submittedName>
</protein>
<dbReference type="InterPro" id="IPR045849">
    <property type="entry name" value="IP5P_plant"/>
</dbReference>
<comment type="caution">
    <text evidence="5">The sequence shown here is derived from an EMBL/GenBank/DDBJ whole genome shotgun (WGS) entry which is preliminary data.</text>
</comment>
<dbReference type="Gene3D" id="3.60.10.10">
    <property type="entry name" value="Endonuclease/exonuclease/phosphatase"/>
    <property type="match status" value="1"/>
</dbReference>
<proteinExistence type="inferred from homology"/>
<feature type="compositionally biased region" description="Basic and acidic residues" evidence="3">
    <location>
        <begin position="63"/>
        <end position="78"/>
    </location>
</feature>
<evidence type="ECO:0000256" key="1">
    <source>
        <dbReference type="ARBA" id="ARBA00010768"/>
    </source>
</evidence>